<proteinExistence type="predicted"/>
<evidence type="ECO:0000313" key="2">
    <source>
        <dbReference type="Proteomes" id="UP000265566"/>
    </source>
</evidence>
<dbReference type="AlphaFoldDB" id="A0A396JW86"/>
<comment type="caution">
    <text evidence="1">The sequence shown here is derived from an EMBL/GenBank/DDBJ whole genome shotgun (WGS) entry which is preliminary data.</text>
</comment>
<protein>
    <submittedName>
        <fullName evidence="1">Uncharacterized protein</fullName>
    </submittedName>
</protein>
<dbReference type="Gramene" id="rna4545">
    <property type="protein sequence ID" value="RHN80603.1"/>
    <property type="gene ID" value="gene4545"/>
</dbReference>
<reference evidence="2" key="1">
    <citation type="journal article" date="2018" name="Nat. Plants">
        <title>Whole-genome landscape of Medicago truncatula symbiotic genes.</title>
        <authorList>
            <person name="Pecrix Y."/>
            <person name="Staton S.E."/>
            <person name="Sallet E."/>
            <person name="Lelandais-Briere C."/>
            <person name="Moreau S."/>
            <person name="Carrere S."/>
            <person name="Blein T."/>
            <person name="Jardinaud M.F."/>
            <person name="Latrasse D."/>
            <person name="Zouine M."/>
            <person name="Zahm M."/>
            <person name="Kreplak J."/>
            <person name="Mayjonade B."/>
            <person name="Satge C."/>
            <person name="Perez M."/>
            <person name="Cauet S."/>
            <person name="Marande W."/>
            <person name="Chantry-Darmon C."/>
            <person name="Lopez-Roques C."/>
            <person name="Bouchez O."/>
            <person name="Berard A."/>
            <person name="Debelle F."/>
            <person name="Munos S."/>
            <person name="Bendahmane A."/>
            <person name="Berges H."/>
            <person name="Niebel A."/>
            <person name="Buitink J."/>
            <person name="Frugier F."/>
            <person name="Benhamed M."/>
            <person name="Crespi M."/>
            <person name="Gouzy J."/>
            <person name="Gamas P."/>
        </authorList>
    </citation>
    <scope>NUCLEOTIDE SEQUENCE [LARGE SCALE GENOMIC DNA]</scope>
    <source>
        <strain evidence="2">cv. Jemalong A17</strain>
    </source>
</reference>
<gene>
    <name evidence="1" type="ORF">MtrunA17_Chr1g0190041</name>
</gene>
<dbReference type="EMBL" id="PSQE01000001">
    <property type="protein sequence ID" value="RHN80603.1"/>
    <property type="molecule type" value="Genomic_DNA"/>
</dbReference>
<dbReference type="Proteomes" id="UP000265566">
    <property type="component" value="Chromosome 1"/>
</dbReference>
<organism evidence="1 2">
    <name type="scientific">Medicago truncatula</name>
    <name type="common">Barrel medic</name>
    <name type="synonym">Medicago tribuloides</name>
    <dbReference type="NCBI Taxonomy" id="3880"/>
    <lineage>
        <taxon>Eukaryota</taxon>
        <taxon>Viridiplantae</taxon>
        <taxon>Streptophyta</taxon>
        <taxon>Embryophyta</taxon>
        <taxon>Tracheophyta</taxon>
        <taxon>Spermatophyta</taxon>
        <taxon>Magnoliopsida</taxon>
        <taxon>eudicotyledons</taxon>
        <taxon>Gunneridae</taxon>
        <taxon>Pentapetalae</taxon>
        <taxon>rosids</taxon>
        <taxon>fabids</taxon>
        <taxon>Fabales</taxon>
        <taxon>Fabaceae</taxon>
        <taxon>Papilionoideae</taxon>
        <taxon>50 kb inversion clade</taxon>
        <taxon>NPAAA clade</taxon>
        <taxon>Hologalegina</taxon>
        <taxon>IRL clade</taxon>
        <taxon>Trifolieae</taxon>
        <taxon>Medicago</taxon>
    </lineage>
</organism>
<sequence>MLTLVVAIQTIYQKHLRDICNSGHHKSYRKVGRWKALCVTQIISVRLTVH</sequence>
<name>A0A396JW86_MEDTR</name>
<accession>A0A396JW86</accession>
<evidence type="ECO:0000313" key="1">
    <source>
        <dbReference type="EMBL" id="RHN80603.1"/>
    </source>
</evidence>